<organism evidence="1 2">
    <name type="scientific">Oleiphilus messinensis</name>
    <dbReference type="NCBI Taxonomy" id="141451"/>
    <lineage>
        <taxon>Bacteria</taxon>
        <taxon>Pseudomonadati</taxon>
        <taxon>Pseudomonadota</taxon>
        <taxon>Gammaproteobacteria</taxon>
        <taxon>Oceanospirillales</taxon>
        <taxon>Oleiphilaceae</taxon>
        <taxon>Oleiphilus</taxon>
    </lineage>
</organism>
<protein>
    <submittedName>
        <fullName evidence="1">Ribophosphonate triphosphate synthase subunit</fullName>
    </submittedName>
</protein>
<gene>
    <name evidence="1" type="primary">phnG</name>
    <name evidence="1" type="ORF">OLMES_5441</name>
</gene>
<dbReference type="GO" id="GO:0019634">
    <property type="term" value="P:organic phosphonate metabolic process"/>
    <property type="evidence" value="ECO:0007669"/>
    <property type="project" value="InterPro"/>
</dbReference>
<dbReference type="OrthoDB" id="530475at2"/>
<dbReference type="Pfam" id="PF06754">
    <property type="entry name" value="PhnG"/>
    <property type="match status" value="1"/>
</dbReference>
<dbReference type="GO" id="GO:0015716">
    <property type="term" value="P:organic phosphonate transport"/>
    <property type="evidence" value="ECO:0007669"/>
    <property type="project" value="InterPro"/>
</dbReference>
<dbReference type="NCBIfam" id="TIGR03293">
    <property type="entry name" value="PhnG_redo"/>
    <property type="match status" value="1"/>
</dbReference>
<dbReference type="EMBL" id="CP021425">
    <property type="protein sequence ID" value="ARU59421.1"/>
    <property type="molecule type" value="Genomic_DNA"/>
</dbReference>
<evidence type="ECO:0000313" key="1">
    <source>
        <dbReference type="EMBL" id="ARU59421.1"/>
    </source>
</evidence>
<dbReference type="Proteomes" id="UP000196027">
    <property type="component" value="Chromosome"/>
</dbReference>
<dbReference type="AlphaFoldDB" id="A0A1Y0IG05"/>
<accession>A0A1Y0IG05</accession>
<name>A0A1Y0IG05_9GAMM</name>
<dbReference type="InterPro" id="IPR009609">
    <property type="entry name" value="Phosphonate_metab_PhnG"/>
</dbReference>
<keyword evidence="2" id="KW-1185">Reference proteome</keyword>
<reference evidence="1 2" key="1">
    <citation type="submission" date="2017-05" db="EMBL/GenBank/DDBJ databases">
        <title>Genomic insights into alkan degradation activity of Oleiphilus messinensis.</title>
        <authorList>
            <person name="Kozyavkin S.A."/>
            <person name="Slesarev A.I."/>
            <person name="Golyshin P.N."/>
            <person name="Korzhenkov A."/>
            <person name="Golyshina O.N."/>
            <person name="Toshchakov S.V."/>
        </authorList>
    </citation>
    <scope>NUCLEOTIDE SEQUENCE [LARGE SCALE GENOMIC DNA]</scope>
    <source>
        <strain evidence="1 2">ME102</strain>
    </source>
</reference>
<evidence type="ECO:0000313" key="2">
    <source>
        <dbReference type="Proteomes" id="UP000196027"/>
    </source>
</evidence>
<dbReference type="RefSeq" id="WP_087464097.1">
    <property type="nucleotide sequence ID" value="NZ_CP021425.1"/>
</dbReference>
<sequence>MNSLLDGQPGTAVTSKVGAESPLELRQLWLKVLARASAAEIKARFCDFPAYRLIRAPEVGMALAKANAGSDGQTFHLGEMTMTRCVVLLESGETGFGFVLGRDKAHAEYVAVLDAMLQRSDNHPHLMAELIMPLAEQQREKREQQARTTQATKVDFFTMVRGE</sequence>
<proteinExistence type="predicted"/>
<dbReference type="KEGG" id="ome:OLMES_5441"/>